<gene>
    <name evidence="1" type="ORF">GCM10010531_13770</name>
</gene>
<name>A0ABP6NZW4_9ACTN</name>
<organism evidence="1 2">
    <name type="scientific">Blastococcus jejuensis</name>
    <dbReference type="NCBI Taxonomy" id="351224"/>
    <lineage>
        <taxon>Bacteria</taxon>
        <taxon>Bacillati</taxon>
        <taxon>Actinomycetota</taxon>
        <taxon>Actinomycetes</taxon>
        <taxon>Geodermatophilales</taxon>
        <taxon>Geodermatophilaceae</taxon>
        <taxon>Blastococcus</taxon>
    </lineage>
</organism>
<protein>
    <submittedName>
        <fullName evidence="1">Uncharacterized protein</fullName>
    </submittedName>
</protein>
<proteinExistence type="predicted"/>
<comment type="caution">
    <text evidence="1">The sequence shown here is derived from an EMBL/GenBank/DDBJ whole genome shotgun (WGS) entry which is preliminary data.</text>
</comment>
<keyword evidence="2" id="KW-1185">Reference proteome</keyword>
<dbReference type="Proteomes" id="UP001499924">
    <property type="component" value="Unassembled WGS sequence"/>
</dbReference>
<evidence type="ECO:0000313" key="1">
    <source>
        <dbReference type="EMBL" id="GAA3163064.1"/>
    </source>
</evidence>
<dbReference type="EMBL" id="BAAAVV010000002">
    <property type="protein sequence ID" value="GAA3163064.1"/>
    <property type="molecule type" value="Genomic_DNA"/>
</dbReference>
<evidence type="ECO:0000313" key="2">
    <source>
        <dbReference type="Proteomes" id="UP001499924"/>
    </source>
</evidence>
<sequence>MPVNEGSSPSPEEMRGIVQDYVRTVHVAYLGHARHLAPGDQGRLPLVAAGHLTVVAAASRDLHLVATTDRLPPPRGQEVELEDEYDGTTWALRFYDPTVAPQLGVLAEDTPEAVRQALGISDVVYHLTVSVGGGLTGHHAQHSGVALANRHSSTARDLARLRAAHPRDEALVGELDSCVRLGLHRAAALLAREITSGRIDLPAGTPADASVAALLLDAKR</sequence>
<reference evidence="2" key="1">
    <citation type="journal article" date="2019" name="Int. J. Syst. Evol. Microbiol.">
        <title>The Global Catalogue of Microorganisms (GCM) 10K type strain sequencing project: providing services to taxonomists for standard genome sequencing and annotation.</title>
        <authorList>
            <consortium name="The Broad Institute Genomics Platform"/>
            <consortium name="The Broad Institute Genome Sequencing Center for Infectious Disease"/>
            <person name="Wu L."/>
            <person name="Ma J."/>
        </authorList>
    </citation>
    <scope>NUCLEOTIDE SEQUENCE [LARGE SCALE GENOMIC DNA]</scope>
    <source>
        <strain evidence="2">JCM 15614</strain>
    </source>
</reference>
<accession>A0ABP6NZW4</accession>